<dbReference type="EMBL" id="LQZT01000023">
    <property type="protein sequence ID" value="OCW57105.1"/>
    <property type="molecule type" value="Genomic_DNA"/>
</dbReference>
<gene>
    <name evidence="1" type="ORF">AWJ14_08130</name>
</gene>
<protein>
    <submittedName>
        <fullName evidence="1">Uncharacterized protein</fullName>
    </submittedName>
</protein>
<proteinExistence type="predicted"/>
<sequence length="142" mass="15466">MFKITKANDLEGFGAPPKGFVTPDQDLVSHYCRIESWTANLGTGVFYIGAAARHHHGLPDDGDFGLLSLVRCYDPLDRQKVLELYEVAAMRPSSFCFATTICHDDGTTVPIVCTGESSSFSDDGGGAINGIFIFPTFRLNQK</sequence>
<organism evidence="1 2">
    <name type="scientific">Hoeflea olei</name>
    <dbReference type="NCBI Taxonomy" id="1480615"/>
    <lineage>
        <taxon>Bacteria</taxon>
        <taxon>Pseudomonadati</taxon>
        <taxon>Pseudomonadota</taxon>
        <taxon>Alphaproteobacteria</taxon>
        <taxon>Hyphomicrobiales</taxon>
        <taxon>Rhizobiaceae</taxon>
        <taxon>Hoeflea</taxon>
    </lineage>
</organism>
<dbReference type="Proteomes" id="UP000094795">
    <property type="component" value="Unassembled WGS sequence"/>
</dbReference>
<name>A0A1C1YUH9_9HYPH</name>
<keyword evidence="2" id="KW-1185">Reference proteome</keyword>
<accession>A0A1C1YUH9</accession>
<comment type="caution">
    <text evidence="1">The sequence shown here is derived from an EMBL/GenBank/DDBJ whole genome shotgun (WGS) entry which is preliminary data.</text>
</comment>
<reference evidence="1 2" key="1">
    <citation type="submission" date="2015-12" db="EMBL/GenBank/DDBJ databases">
        <authorList>
            <person name="Shamseldin A."/>
            <person name="Moawad H."/>
            <person name="Abd El-Rahim W.M."/>
            <person name="Sadowsky M.J."/>
        </authorList>
    </citation>
    <scope>NUCLEOTIDE SEQUENCE [LARGE SCALE GENOMIC DNA]</scope>
    <source>
        <strain evidence="1 2">JC234</strain>
    </source>
</reference>
<evidence type="ECO:0000313" key="2">
    <source>
        <dbReference type="Proteomes" id="UP000094795"/>
    </source>
</evidence>
<dbReference type="AlphaFoldDB" id="A0A1C1YUH9"/>
<evidence type="ECO:0000313" key="1">
    <source>
        <dbReference type="EMBL" id="OCW57105.1"/>
    </source>
</evidence>